<reference evidence="2 3" key="1">
    <citation type="submission" date="2019-05" db="EMBL/GenBank/DDBJ databases">
        <title>Mikania micrantha, genome provides insights into the molecular mechanism of rapid growth.</title>
        <authorList>
            <person name="Liu B."/>
        </authorList>
    </citation>
    <scope>NUCLEOTIDE SEQUENCE [LARGE SCALE GENOMIC DNA]</scope>
    <source>
        <strain evidence="2">NLD-2019</strain>
        <tissue evidence="2">Leaf</tissue>
    </source>
</reference>
<feature type="region of interest" description="Disordered" evidence="1">
    <location>
        <begin position="1"/>
        <end position="75"/>
    </location>
</feature>
<comment type="caution">
    <text evidence="2">The sequence shown here is derived from an EMBL/GenBank/DDBJ whole genome shotgun (WGS) entry which is preliminary data.</text>
</comment>
<gene>
    <name evidence="2" type="ORF">E3N88_29369</name>
</gene>
<evidence type="ECO:0000313" key="3">
    <source>
        <dbReference type="Proteomes" id="UP000326396"/>
    </source>
</evidence>
<evidence type="ECO:0000313" key="2">
    <source>
        <dbReference type="EMBL" id="KAD3640146.1"/>
    </source>
</evidence>
<keyword evidence="3" id="KW-1185">Reference proteome</keyword>
<organism evidence="2 3">
    <name type="scientific">Mikania micrantha</name>
    <name type="common">bitter vine</name>
    <dbReference type="NCBI Taxonomy" id="192012"/>
    <lineage>
        <taxon>Eukaryota</taxon>
        <taxon>Viridiplantae</taxon>
        <taxon>Streptophyta</taxon>
        <taxon>Embryophyta</taxon>
        <taxon>Tracheophyta</taxon>
        <taxon>Spermatophyta</taxon>
        <taxon>Magnoliopsida</taxon>
        <taxon>eudicotyledons</taxon>
        <taxon>Gunneridae</taxon>
        <taxon>Pentapetalae</taxon>
        <taxon>asterids</taxon>
        <taxon>campanulids</taxon>
        <taxon>Asterales</taxon>
        <taxon>Asteraceae</taxon>
        <taxon>Asteroideae</taxon>
        <taxon>Heliantheae alliance</taxon>
        <taxon>Eupatorieae</taxon>
        <taxon>Mikania</taxon>
    </lineage>
</organism>
<dbReference type="EMBL" id="SZYD01000015">
    <property type="protein sequence ID" value="KAD3640146.1"/>
    <property type="molecule type" value="Genomic_DNA"/>
</dbReference>
<name>A0A5N6MJ99_9ASTR</name>
<protein>
    <submittedName>
        <fullName evidence="2">Uncharacterized protein</fullName>
    </submittedName>
</protein>
<dbReference type="AlphaFoldDB" id="A0A5N6MJ99"/>
<proteinExistence type="predicted"/>
<dbReference type="Proteomes" id="UP000326396">
    <property type="component" value="Linkage Group LG5"/>
</dbReference>
<evidence type="ECO:0000256" key="1">
    <source>
        <dbReference type="SAM" id="MobiDB-lite"/>
    </source>
</evidence>
<feature type="compositionally biased region" description="Basic and acidic residues" evidence="1">
    <location>
        <begin position="27"/>
        <end position="58"/>
    </location>
</feature>
<sequence>MEVIRRRGKPEWRTRAASQQSGGPEARVTEEGKKLESCLRRDRRRWANSEAQKERSRSLDGGTIGVKAGREGGVNRDCLGKEAMNDPTEIAHLCYADGENDEALAPES</sequence>
<accession>A0A5N6MJ99</accession>